<dbReference type="PROSITE" id="PS50088">
    <property type="entry name" value="ANK_REPEAT"/>
    <property type="match status" value="4"/>
</dbReference>
<dbReference type="PROSITE" id="PS50297">
    <property type="entry name" value="ANK_REP_REGION"/>
    <property type="match status" value="4"/>
</dbReference>
<dbReference type="InterPro" id="IPR027417">
    <property type="entry name" value="P-loop_NTPase"/>
</dbReference>
<dbReference type="PRINTS" id="PR01415">
    <property type="entry name" value="ANKYRIN"/>
</dbReference>
<dbReference type="OrthoDB" id="6133115at2759"/>
<feature type="region of interest" description="Disordered" evidence="10">
    <location>
        <begin position="238"/>
        <end position="300"/>
    </location>
</feature>
<dbReference type="Pfam" id="PF12796">
    <property type="entry name" value="Ank_2"/>
    <property type="match status" value="3"/>
</dbReference>
<comment type="caution">
    <text evidence="13">The sequence shown here is derived from an EMBL/GenBank/DDBJ whole genome shotgun (WGS) entry which is preliminary data.</text>
</comment>
<dbReference type="SUPFAM" id="SSF52540">
    <property type="entry name" value="P-loop containing nucleoside triphosphate hydrolases"/>
    <property type="match status" value="1"/>
</dbReference>
<keyword evidence="11" id="KW-0732">Signal</keyword>
<gene>
    <name evidence="13" type="ORF">APLA_LOCUS14751</name>
</gene>
<keyword evidence="1" id="KW-0597">Phosphoprotein</keyword>
<dbReference type="Gene3D" id="1.25.40.10">
    <property type="entry name" value="Tetratricopeptide repeat domain"/>
    <property type="match status" value="1"/>
</dbReference>
<dbReference type="PANTHER" id="PTHR24166:SF55">
    <property type="entry name" value="ROLLING PEBBLES, ISOFORM B"/>
    <property type="match status" value="1"/>
</dbReference>
<evidence type="ECO:0000256" key="4">
    <source>
        <dbReference type="ARBA" id="ARBA00022803"/>
    </source>
</evidence>
<organism evidence="13 14">
    <name type="scientific">Arctia plantaginis</name>
    <name type="common">Wood tiger moth</name>
    <name type="synonym">Phalaena plantaginis</name>
    <dbReference type="NCBI Taxonomy" id="874455"/>
    <lineage>
        <taxon>Eukaryota</taxon>
        <taxon>Metazoa</taxon>
        <taxon>Ecdysozoa</taxon>
        <taxon>Arthropoda</taxon>
        <taxon>Hexapoda</taxon>
        <taxon>Insecta</taxon>
        <taxon>Pterygota</taxon>
        <taxon>Neoptera</taxon>
        <taxon>Endopterygota</taxon>
        <taxon>Lepidoptera</taxon>
        <taxon>Glossata</taxon>
        <taxon>Ditrysia</taxon>
        <taxon>Noctuoidea</taxon>
        <taxon>Erebidae</taxon>
        <taxon>Arctiinae</taxon>
        <taxon>Arctia</taxon>
    </lineage>
</organism>
<dbReference type="SUPFAM" id="SSF57850">
    <property type="entry name" value="RING/U-box"/>
    <property type="match status" value="1"/>
</dbReference>
<keyword evidence="3 9" id="KW-0479">Metal-binding</keyword>
<name>A0A8S1B8C1_ARCPL</name>
<evidence type="ECO:0000256" key="2">
    <source>
        <dbReference type="ARBA" id="ARBA00022737"/>
    </source>
</evidence>
<evidence type="ECO:0000256" key="6">
    <source>
        <dbReference type="ARBA" id="ARBA00023043"/>
    </source>
</evidence>
<dbReference type="InterPro" id="IPR050889">
    <property type="entry name" value="Dendritic_Spine_Reg/Scaffold"/>
</dbReference>
<evidence type="ECO:0000256" key="9">
    <source>
        <dbReference type="PROSITE-ProRule" id="PRU00175"/>
    </source>
</evidence>
<feature type="region of interest" description="Disordered" evidence="10">
    <location>
        <begin position="68"/>
        <end position="156"/>
    </location>
</feature>
<feature type="compositionally biased region" description="Basic residues" evidence="10">
    <location>
        <begin position="274"/>
        <end position="284"/>
    </location>
</feature>
<proteinExistence type="inferred from homology"/>
<evidence type="ECO:0000256" key="1">
    <source>
        <dbReference type="ARBA" id="ARBA00022553"/>
    </source>
</evidence>
<evidence type="ECO:0000256" key="10">
    <source>
        <dbReference type="SAM" id="MobiDB-lite"/>
    </source>
</evidence>
<dbReference type="GO" id="GO:0008270">
    <property type="term" value="F:zinc ion binding"/>
    <property type="evidence" value="ECO:0007669"/>
    <property type="project" value="UniProtKB-KW"/>
</dbReference>
<dbReference type="PROSITE" id="PS50089">
    <property type="entry name" value="ZF_RING_2"/>
    <property type="match status" value="1"/>
</dbReference>
<comment type="similarity">
    <text evidence="7">Belongs to the TANC family.</text>
</comment>
<feature type="signal peptide" evidence="11">
    <location>
        <begin position="1"/>
        <end position="15"/>
    </location>
</feature>
<feature type="repeat" description="ANK" evidence="8">
    <location>
        <begin position="871"/>
        <end position="903"/>
    </location>
</feature>
<keyword evidence="6 8" id="KW-0040">ANK repeat</keyword>
<dbReference type="SUPFAM" id="SSF48403">
    <property type="entry name" value="Ankyrin repeat"/>
    <property type="match status" value="1"/>
</dbReference>
<feature type="repeat" description="ANK" evidence="8">
    <location>
        <begin position="1018"/>
        <end position="1045"/>
    </location>
</feature>
<dbReference type="InterPro" id="IPR058056">
    <property type="entry name" value="WH_TANC1/2"/>
</dbReference>
<dbReference type="SUPFAM" id="SSF48452">
    <property type="entry name" value="TPR-like"/>
    <property type="match status" value="1"/>
</dbReference>
<dbReference type="Proteomes" id="UP000494256">
    <property type="component" value="Unassembled WGS sequence"/>
</dbReference>
<feature type="chain" id="PRO_5035918096" description="RING-type domain-containing protein" evidence="11">
    <location>
        <begin position="16"/>
        <end position="1336"/>
    </location>
</feature>
<reference evidence="13 14" key="1">
    <citation type="submission" date="2020-04" db="EMBL/GenBank/DDBJ databases">
        <authorList>
            <person name="Wallbank WR R."/>
            <person name="Pardo Diaz C."/>
            <person name="Kozak K."/>
            <person name="Martin S."/>
            <person name="Jiggins C."/>
            <person name="Moest M."/>
            <person name="Warren A I."/>
            <person name="Byers J.R.P. K."/>
            <person name="Montejo-Kovacevich G."/>
            <person name="Yen C E."/>
        </authorList>
    </citation>
    <scope>NUCLEOTIDE SEQUENCE [LARGE SCALE GENOMIC DNA]</scope>
</reference>
<accession>A0A8S1B8C1</accession>
<evidence type="ECO:0000313" key="13">
    <source>
        <dbReference type="EMBL" id="CAB3254478.1"/>
    </source>
</evidence>
<evidence type="ECO:0000256" key="3">
    <source>
        <dbReference type="ARBA" id="ARBA00022771"/>
    </source>
</evidence>
<dbReference type="InterPro" id="IPR058018">
    <property type="entry name" value="AAA_lid_TANC1/2"/>
</dbReference>
<feature type="compositionally biased region" description="Low complexity" evidence="10">
    <location>
        <begin position="238"/>
        <end position="248"/>
    </location>
</feature>
<feature type="repeat" description="ANK" evidence="8">
    <location>
        <begin position="1049"/>
        <end position="1081"/>
    </location>
</feature>
<feature type="compositionally biased region" description="Polar residues" evidence="10">
    <location>
        <begin position="286"/>
        <end position="295"/>
    </location>
</feature>
<feature type="domain" description="RING-type" evidence="12">
    <location>
        <begin position="29"/>
        <end position="66"/>
    </location>
</feature>
<sequence length="1336" mass="147086">MTIITLSFLVPDLAAIRQLLESETGGTTCPSCNMPFDKGKKRKLIDTCGHERCYSCMFRNEACPSCARSNQSQRRPVMERYTPSPQRQEPDWQSPLRLPKPPKQPSNLAQSCPTPPHTRRRFFLSPKSLRSPFGHRARHSHDNHVPLSDDEGGHIKQGYESRRQNDLYMRLGLLLGERRGSRNKARDSCTSLASLDAHTLASHNTSPVSTLTGSSEVEVATPLGRESLGSLASMSLSAASNCSSSSPGSRRHSVNTLQSGRSDELTRMSSGFFKTRKTAARRSARVNSKQSSTSSEIKKIHPSPQLTLRPLFFEVPSTDNQSYFSGRQWLMRDMEKSLDSSSAGVLISGCPGTGKTALILELVEYSCFGRKRNCEYEELREQSDIRELLPEELTIGMFTHLASHVVAYHFCQADNNSTCLVGEFVHSLAAQLCQAPRLQAYREYLLSEPHLLACLSLKECIADPDLAFMRGIIEPLIFLRRNGTIDSANSIILVDGLCEAEYHRPDHGHTLASFLGRHIAEMPTWLKVVATVRTQFLELTKQLPYTRLSLDESDNVHKDLLEYFNVRLQAAPIIETNIKCSTGKSEGVHNSVMKFAQYVLHLSQGSFLFLKLILDLLEKSHIVVKSTNYKVVPISLAQIFLLQFNLRFPTVQSFEKVTHILSVCLAALYPLTLVEIYYSVNSLLVNTFLPWEEFCHRFESLTDFLVKRIDNTYMFFHPSFREWLIRRDDNESPKFLCDLRAGHCGIAFRLSRVQAPLDSEKSMELGHHILKAHMYRNMGPAQLGLCPRDLQAMLVATSSANVGEAIANLRNIYTPNVKVSRLMLLAGGSPNQITECLGNAPLLCMYSYQGIIALVGLLIEFGADLEMTNSQGCTALSLACQRGHTDVARRLIAAGASLSHTDTAEQTPLVHAAKNGHRDTVIYLLGCQTGRDDRNSLDIDDDNIEQLVPGSRHALIAAAQNGHLDIVEYLLDTAELIPDGICPVTGETALTAACSQGNAAIADALLIRGATPYSLNARQLSPLALAAKNGRSALVLRLLDSGADVMGSGGKIPLILAAAEGHVDVVEMLLEQGADPDAVDGDGISPLGWACLRSRIPTIMVLLDKGATIDQPDGNGRTPLGLACGGPAELVDILLERGASLERVDHSGLRPLDRAIGQRNVPVVNCFLRKGAKLGPTTWVMASGKPEFMLILLNKLLEDGNMLYRKNRPSEAAHRYQYALKKINPLISDEGLTTPTTQPEPSEALDLAARASVLRPNAFECAYAMSRAILALNKPSEALPHARRALLLAPSNDMSAMRTLKALQQEILTRINTGSHGLNSDSRSLRNFDTISLNMP</sequence>
<keyword evidence="2" id="KW-0677">Repeat</keyword>
<keyword evidence="3 9" id="KW-0863">Zinc-finger</keyword>
<evidence type="ECO:0000256" key="5">
    <source>
        <dbReference type="ARBA" id="ARBA00022833"/>
    </source>
</evidence>
<protein>
    <recommendedName>
        <fullName evidence="12">RING-type domain-containing protein</fullName>
    </recommendedName>
</protein>
<dbReference type="InterPro" id="IPR001841">
    <property type="entry name" value="Znf_RING"/>
</dbReference>
<dbReference type="Pfam" id="PF25521">
    <property type="entry name" value="WHD_TANC1"/>
    <property type="match status" value="1"/>
</dbReference>
<dbReference type="Pfam" id="PF24883">
    <property type="entry name" value="NPHP3_N"/>
    <property type="match status" value="1"/>
</dbReference>
<evidence type="ECO:0000313" key="14">
    <source>
        <dbReference type="Proteomes" id="UP000494256"/>
    </source>
</evidence>
<keyword evidence="5" id="KW-0862">Zinc</keyword>
<dbReference type="InterPro" id="IPR056884">
    <property type="entry name" value="NPHP3-like_N"/>
</dbReference>
<dbReference type="EMBL" id="CADEBD010000422">
    <property type="protein sequence ID" value="CAB3254478.1"/>
    <property type="molecule type" value="Genomic_DNA"/>
</dbReference>
<keyword evidence="4" id="KW-0802">TPR repeat</keyword>
<dbReference type="SMART" id="SM00248">
    <property type="entry name" value="ANK"/>
    <property type="match status" value="10"/>
</dbReference>
<dbReference type="Gene3D" id="1.25.40.20">
    <property type="entry name" value="Ankyrin repeat-containing domain"/>
    <property type="match status" value="2"/>
</dbReference>
<evidence type="ECO:0000259" key="12">
    <source>
        <dbReference type="PROSITE" id="PS50089"/>
    </source>
</evidence>
<evidence type="ECO:0000256" key="11">
    <source>
        <dbReference type="SAM" id="SignalP"/>
    </source>
</evidence>
<dbReference type="PANTHER" id="PTHR24166">
    <property type="entry name" value="ROLLING PEBBLES, ISOFORM B"/>
    <property type="match status" value="1"/>
</dbReference>
<dbReference type="InterPro" id="IPR011990">
    <property type="entry name" value="TPR-like_helical_dom_sf"/>
</dbReference>
<feature type="repeat" description="ANK" evidence="8">
    <location>
        <begin position="1082"/>
        <end position="1114"/>
    </location>
</feature>
<dbReference type="Pfam" id="PF25520">
    <property type="entry name" value="AAA_lid_TANC1"/>
    <property type="match status" value="1"/>
</dbReference>
<dbReference type="InterPro" id="IPR002110">
    <property type="entry name" value="Ankyrin_rpt"/>
</dbReference>
<evidence type="ECO:0000256" key="8">
    <source>
        <dbReference type="PROSITE-ProRule" id="PRU00023"/>
    </source>
</evidence>
<dbReference type="InterPro" id="IPR036770">
    <property type="entry name" value="Ankyrin_rpt-contain_sf"/>
</dbReference>
<evidence type="ECO:0000256" key="7">
    <source>
        <dbReference type="ARBA" id="ARBA00038259"/>
    </source>
</evidence>